<keyword evidence="5" id="KW-0508">mRNA splicing</keyword>
<keyword evidence="6" id="KW-0539">Nucleus</keyword>
<evidence type="ECO:0000256" key="2">
    <source>
        <dbReference type="ARBA" id="ARBA00008644"/>
    </source>
</evidence>
<dbReference type="EMBL" id="JAKMXF010000255">
    <property type="protein sequence ID" value="KAI6653773.1"/>
    <property type="molecule type" value="Genomic_DNA"/>
</dbReference>
<dbReference type="GO" id="GO:0071014">
    <property type="term" value="C:post-mRNA release spliceosomal complex"/>
    <property type="evidence" value="ECO:0007669"/>
    <property type="project" value="TreeGrafter"/>
</dbReference>
<evidence type="ECO:0000256" key="3">
    <source>
        <dbReference type="ARBA" id="ARBA00022664"/>
    </source>
</evidence>
<dbReference type="InterPro" id="IPR045075">
    <property type="entry name" value="Syf1-like"/>
</dbReference>
<keyword evidence="9" id="KW-1185">Reference proteome</keyword>
<keyword evidence="4" id="KW-0677">Repeat</keyword>
<dbReference type="GO" id="GO:0000974">
    <property type="term" value="C:Prp19 complex"/>
    <property type="evidence" value="ECO:0007669"/>
    <property type="project" value="TreeGrafter"/>
</dbReference>
<name>A0AAV7JXS2_9METZ</name>
<keyword evidence="3" id="KW-0507">mRNA processing</keyword>
<comment type="subcellular location">
    <subcellularLocation>
        <location evidence="1">Nucleus</location>
    </subcellularLocation>
</comment>
<evidence type="ECO:0000256" key="1">
    <source>
        <dbReference type="ARBA" id="ARBA00004123"/>
    </source>
</evidence>
<feature type="domain" description="Pre-mRNA-splicing factor Syf1/CRNKL1-like C-terminal HAT-repeats" evidence="7">
    <location>
        <begin position="13"/>
        <end position="191"/>
    </location>
</feature>
<dbReference type="AlphaFoldDB" id="A0AAV7JXS2"/>
<dbReference type="Pfam" id="PF23231">
    <property type="entry name" value="HAT_Syf1_CNRKL1_C"/>
    <property type="match status" value="1"/>
</dbReference>
<proteinExistence type="inferred from homology"/>
<dbReference type="Proteomes" id="UP001165289">
    <property type="component" value="Unassembled WGS sequence"/>
</dbReference>
<dbReference type="FunFam" id="1.25.40.10:FF:000072">
    <property type="entry name" value="Crooked neck-like protein 1"/>
    <property type="match status" value="1"/>
</dbReference>
<dbReference type="GO" id="GO:0071011">
    <property type="term" value="C:precatalytic spliceosome"/>
    <property type="evidence" value="ECO:0007669"/>
    <property type="project" value="TreeGrafter"/>
</dbReference>
<dbReference type="InterPro" id="IPR055430">
    <property type="entry name" value="HAT_Syf1_CNRKL1_C"/>
</dbReference>
<dbReference type="InterPro" id="IPR003107">
    <property type="entry name" value="HAT"/>
</dbReference>
<dbReference type="GO" id="GO:0071007">
    <property type="term" value="C:U2-type catalytic step 2 spliceosome"/>
    <property type="evidence" value="ECO:0007669"/>
    <property type="project" value="TreeGrafter"/>
</dbReference>
<dbReference type="PANTHER" id="PTHR11246">
    <property type="entry name" value="PRE-MRNA SPLICING FACTOR"/>
    <property type="match status" value="1"/>
</dbReference>
<dbReference type="GO" id="GO:0000245">
    <property type="term" value="P:spliceosomal complex assembly"/>
    <property type="evidence" value="ECO:0007669"/>
    <property type="project" value="TreeGrafter"/>
</dbReference>
<protein>
    <submittedName>
        <fullName evidence="8">Crooked neck-like protein 1</fullName>
    </submittedName>
</protein>
<sequence length="319" mass="38365">MEGDFNVDLLREIYERAIANIPPIQEKRYWRRYIYLWINYALFEELAAKDMERTREVYKAALSTIPHRIFTFAKIWIMYSHFEVRQLELTQARKILGNAIGMCPKTKLYRGYIELELELREFGRARILYEKFLEFNPSNCTTWIKYAELESILGDVDRTRAIFELATEYPSMDIPEILWKAYIDFEVELEDWERVRALYERLLDKTKHIKVWLSYARFEASIEEWKVPERADKLLKELRQPEERKSLHDSWLTFEMTHGDEASQYDIKAKAPKCVKNMRQSGGGMEWEEYWEYVFPDEATNASNLKLLEMAKKWKKANE</sequence>
<reference evidence="8 9" key="1">
    <citation type="journal article" date="2023" name="BMC Biol.">
        <title>The compact genome of the sponge Oopsacas minuta (Hexactinellida) is lacking key metazoan core genes.</title>
        <authorList>
            <person name="Santini S."/>
            <person name="Schenkelaars Q."/>
            <person name="Jourda C."/>
            <person name="Duchesne M."/>
            <person name="Belahbib H."/>
            <person name="Rocher C."/>
            <person name="Selva M."/>
            <person name="Riesgo A."/>
            <person name="Vervoort M."/>
            <person name="Leys S.P."/>
            <person name="Kodjabachian L."/>
            <person name="Le Bivic A."/>
            <person name="Borchiellini C."/>
            <person name="Claverie J.M."/>
            <person name="Renard E."/>
        </authorList>
    </citation>
    <scope>NUCLEOTIDE SEQUENCE [LARGE SCALE GENOMIC DNA]</scope>
    <source>
        <strain evidence="8">SPO-2</strain>
    </source>
</reference>
<comment type="caution">
    <text evidence="8">The sequence shown here is derived from an EMBL/GenBank/DDBJ whole genome shotgun (WGS) entry which is preliminary data.</text>
</comment>
<gene>
    <name evidence="8" type="ORF">LOD99_3277</name>
</gene>
<evidence type="ECO:0000313" key="8">
    <source>
        <dbReference type="EMBL" id="KAI6653773.1"/>
    </source>
</evidence>
<dbReference type="SUPFAM" id="SSF48452">
    <property type="entry name" value="TPR-like"/>
    <property type="match status" value="2"/>
</dbReference>
<dbReference type="Gene3D" id="1.25.40.10">
    <property type="entry name" value="Tetratricopeptide repeat domain"/>
    <property type="match status" value="2"/>
</dbReference>
<accession>A0AAV7JXS2</accession>
<comment type="similarity">
    <text evidence="2">Belongs to the crooked-neck family.</text>
</comment>
<evidence type="ECO:0000256" key="5">
    <source>
        <dbReference type="ARBA" id="ARBA00023187"/>
    </source>
</evidence>
<dbReference type="InterPro" id="IPR011990">
    <property type="entry name" value="TPR-like_helical_dom_sf"/>
</dbReference>
<organism evidence="8 9">
    <name type="scientific">Oopsacas minuta</name>
    <dbReference type="NCBI Taxonomy" id="111878"/>
    <lineage>
        <taxon>Eukaryota</taxon>
        <taxon>Metazoa</taxon>
        <taxon>Porifera</taxon>
        <taxon>Hexactinellida</taxon>
        <taxon>Hexasterophora</taxon>
        <taxon>Lyssacinosida</taxon>
        <taxon>Leucopsacidae</taxon>
        <taxon>Oopsacas</taxon>
    </lineage>
</organism>
<dbReference type="SMART" id="SM00386">
    <property type="entry name" value="HAT"/>
    <property type="match status" value="7"/>
</dbReference>
<evidence type="ECO:0000256" key="4">
    <source>
        <dbReference type="ARBA" id="ARBA00022737"/>
    </source>
</evidence>
<evidence type="ECO:0000259" key="7">
    <source>
        <dbReference type="Pfam" id="PF23231"/>
    </source>
</evidence>
<evidence type="ECO:0000313" key="9">
    <source>
        <dbReference type="Proteomes" id="UP001165289"/>
    </source>
</evidence>
<dbReference type="PANTHER" id="PTHR11246:SF3">
    <property type="entry name" value="CROOKED NECK-LIKE PROTEIN 1"/>
    <property type="match status" value="1"/>
</dbReference>
<evidence type="ECO:0000256" key="6">
    <source>
        <dbReference type="ARBA" id="ARBA00023242"/>
    </source>
</evidence>